<dbReference type="InterPro" id="IPR001387">
    <property type="entry name" value="Cro/C1-type_HTH"/>
</dbReference>
<feature type="domain" description="HTH cro/C1-type" evidence="2">
    <location>
        <begin position="7"/>
        <end position="61"/>
    </location>
</feature>
<dbReference type="RefSeq" id="WP_065913712.1">
    <property type="nucleotide sequence ID" value="NZ_CP016793.1"/>
</dbReference>
<dbReference type="PANTHER" id="PTHR46797">
    <property type="entry name" value="HTH-TYPE TRANSCRIPTIONAL REGULATOR"/>
    <property type="match status" value="1"/>
</dbReference>
<name>A0A1B2HC92_9PSEU</name>
<dbReference type="SMART" id="SM00530">
    <property type="entry name" value="HTH_XRE"/>
    <property type="match status" value="2"/>
</dbReference>
<accession>A0A1B2HC92</accession>
<dbReference type="AlphaFoldDB" id="A0A1B2HC92"/>
<dbReference type="CDD" id="cd00093">
    <property type="entry name" value="HTH_XRE"/>
    <property type="match status" value="2"/>
</dbReference>
<dbReference type="Gene3D" id="1.10.260.40">
    <property type="entry name" value="lambda repressor-like DNA-binding domains"/>
    <property type="match status" value="2"/>
</dbReference>
<dbReference type="SUPFAM" id="SSF47413">
    <property type="entry name" value="lambda repressor-like DNA-binding domains"/>
    <property type="match status" value="2"/>
</dbReference>
<evidence type="ECO:0000259" key="2">
    <source>
        <dbReference type="PROSITE" id="PS50943"/>
    </source>
</evidence>
<dbReference type="PROSITE" id="PS50943">
    <property type="entry name" value="HTH_CROC1"/>
    <property type="match status" value="2"/>
</dbReference>
<dbReference type="OrthoDB" id="9794834at2"/>
<evidence type="ECO:0000256" key="1">
    <source>
        <dbReference type="ARBA" id="ARBA00023125"/>
    </source>
</evidence>
<dbReference type="InterPro" id="IPR050807">
    <property type="entry name" value="TransReg_Diox_bact_type"/>
</dbReference>
<gene>
    <name evidence="3" type="ORF">BBK82_03575</name>
</gene>
<dbReference type="Pfam" id="PF01381">
    <property type="entry name" value="HTH_3"/>
    <property type="match status" value="2"/>
</dbReference>
<evidence type="ECO:0000313" key="4">
    <source>
        <dbReference type="Proteomes" id="UP000093053"/>
    </source>
</evidence>
<reference evidence="3 4" key="1">
    <citation type="submission" date="2016-07" db="EMBL/GenBank/DDBJ databases">
        <title>Complete genome sequence of the Lentzea guizhouensis DHS C013.</title>
        <authorList>
            <person name="Cao C."/>
        </authorList>
    </citation>
    <scope>NUCLEOTIDE SEQUENCE [LARGE SCALE GENOMIC DNA]</scope>
    <source>
        <strain evidence="3 4">DHS C013</strain>
    </source>
</reference>
<dbReference type="GO" id="GO:0005829">
    <property type="term" value="C:cytosol"/>
    <property type="evidence" value="ECO:0007669"/>
    <property type="project" value="TreeGrafter"/>
</dbReference>
<dbReference type="EMBL" id="CP016793">
    <property type="protein sequence ID" value="ANZ35296.1"/>
    <property type="molecule type" value="Genomic_DNA"/>
</dbReference>
<dbReference type="STRING" id="1586287.BBK82_03575"/>
<keyword evidence="1" id="KW-0238">DNA-binding</keyword>
<feature type="domain" description="HTH cro/C1-type" evidence="2">
    <location>
        <begin position="78"/>
        <end position="132"/>
    </location>
</feature>
<dbReference type="InterPro" id="IPR010982">
    <property type="entry name" value="Lambda_DNA-bd_dom_sf"/>
</dbReference>
<dbReference type="GO" id="GO:0003677">
    <property type="term" value="F:DNA binding"/>
    <property type="evidence" value="ECO:0007669"/>
    <property type="project" value="UniProtKB-KW"/>
</dbReference>
<protein>
    <recommendedName>
        <fullName evidence="2">HTH cro/C1-type domain-containing protein</fullName>
    </recommendedName>
</protein>
<dbReference type="Proteomes" id="UP000093053">
    <property type="component" value="Chromosome"/>
</dbReference>
<organism evidence="3 4">
    <name type="scientific">Lentzea guizhouensis</name>
    <dbReference type="NCBI Taxonomy" id="1586287"/>
    <lineage>
        <taxon>Bacteria</taxon>
        <taxon>Bacillati</taxon>
        <taxon>Actinomycetota</taxon>
        <taxon>Actinomycetes</taxon>
        <taxon>Pseudonocardiales</taxon>
        <taxon>Pseudonocardiaceae</taxon>
        <taxon>Lentzea</taxon>
    </lineage>
</organism>
<keyword evidence="4" id="KW-1185">Reference proteome</keyword>
<dbReference type="GO" id="GO:0003700">
    <property type="term" value="F:DNA-binding transcription factor activity"/>
    <property type="evidence" value="ECO:0007669"/>
    <property type="project" value="TreeGrafter"/>
</dbReference>
<dbReference type="KEGG" id="led:BBK82_03575"/>
<sequence length="199" mass="21361">MSLAENLRVARAASGLSQQAVADSTGIPRTAVSDIEHGKREVGALELKALANLFGTSADALLGGEPPQLSATDPATLLRDTLAKLEITQAELARRTGLSVKHINQIAQDLKPISSMVALRFERATGVSSAEWHRAAAERQDRLLRRRPRVWWSPRLGVLEELAGSVPLEVIRVVTNTVLAALPDDATELLPVNQKGLAS</sequence>
<evidence type="ECO:0000313" key="3">
    <source>
        <dbReference type="EMBL" id="ANZ35296.1"/>
    </source>
</evidence>
<proteinExistence type="predicted"/>
<dbReference type="PANTHER" id="PTHR46797:SF1">
    <property type="entry name" value="METHYLPHOSPHONATE SYNTHASE"/>
    <property type="match status" value="1"/>
</dbReference>